<dbReference type="Proteomes" id="UP000800036">
    <property type="component" value="Unassembled WGS sequence"/>
</dbReference>
<evidence type="ECO:0000313" key="3">
    <source>
        <dbReference type="Proteomes" id="UP000800036"/>
    </source>
</evidence>
<feature type="region of interest" description="Disordered" evidence="1">
    <location>
        <begin position="14"/>
        <end position="36"/>
    </location>
</feature>
<organism evidence="2 3">
    <name type="scientific">Bimuria novae-zelandiae CBS 107.79</name>
    <dbReference type="NCBI Taxonomy" id="1447943"/>
    <lineage>
        <taxon>Eukaryota</taxon>
        <taxon>Fungi</taxon>
        <taxon>Dikarya</taxon>
        <taxon>Ascomycota</taxon>
        <taxon>Pezizomycotina</taxon>
        <taxon>Dothideomycetes</taxon>
        <taxon>Pleosporomycetidae</taxon>
        <taxon>Pleosporales</taxon>
        <taxon>Massarineae</taxon>
        <taxon>Didymosphaeriaceae</taxon>
        <taxon>Bimuria</taxon>
    </lineage>
</organism>
<proteinExistence type="predicted"/>
<dbReference type="EMBL" id="ML976656">
    <property type="protein sequence ID" value="KAF1980042.1"/>
    <property type="molecule type" value="Genomic_DNA"/>
</dbReference>
<protein>
    <submittedName>
        <fullName evidence="2">Uncharacterized protein</fullName>
    </submittedName>
</protein>
<name>A0A6A5VWA9_9PLEO</name>
<accession>A0A6A5VWA9</accession>
<evidence type="ECO:0000256" key="1">
    <source>
        <dbReference type="SAM" id="MobiDB-lite"/>
    </source>
</evidence>
<sequence>MTYAGGIGLSSLGTPVAEGRSLPHASPPTEARNGHAHSLQCPLHHTFEQKPCSFSCSQRAIVVDLRVGELSCTGQLGQLEWSYGLPKCNDWTRTPGLRSWCSAGSPKTKWRAPRSRGRSHARLGWCVCS</sequence>
<evidence type="ECO:0000313" key="2">
    <source>
        <dbReference type="EMBL" id="KAF1980042.1"/>
    </source>
</evidence>
<gene>
    <name evidence="2" type="ORF">BU23DRAFT_962</name>
</gene>
<reference evidence="2" key="1">
    <citation type="journal article" date="2020" name="Stud. Mycol.">
        <title>101 Dothideomycetes genomes: a test case for predicting lifestyles and emergence of pathogens.</title>
        <authorList>
            <person name="Haridas S."/>
            <person name="Albert R."/>
            <person name="Binder M."/>
            <person name="Bloem J."/>
            <person name="Labutti K."/>
            <person name="Salamov A."/>
            <person name="Andreopoulos B."/>
            <person name="Baker S."/>
            <person name="Barry K."/>
            <person name="Bills G."/>
            <person name="Bluhm B."/>
            <person name="Cannon C."/>
            <person name="Castanera R."/>
            <person name="Culley D."/>
            <person name="Daum C."/>
            <person name="Ezra D."/>
            <person name="Gonzalez J."/>
            <person name="Henrissat B."/>
            <person name="Kuo A."/>
            <person name="Liang C."/>
            <person name="Lipzen A."/>
            <person name="Lutzoni F."/>
            <person name="Magnuson J."/>
            <person name="Mondo S."/>
            <person name="Nolan M."/>
            <person name="Ohm R."/>
            <person name="Pangilinan J."/>
            <person name="Park H.-J."/>
            <person name="Ramirez L."/>
            <person name="Alfaro M."/>
            <person name="Sun H."/>
            <person name="Tritt A."/>
            <person name="Yoshinaga Y."/>
            <person name="Zwiers L.-H."/>
            <person name="Turgeon B."/>
            <person name="Goodwin S."/>
            <person name="Spatafora J."/>
            <person name="Crous P."/>
            <person name="Grigoriev I."/>
        </authorList>
    </citation>
    <scope>NUCLEOTIDE SEQUENCE</scope>
    <source>
        <strain evidence="2">CBS 107.79</strain>
    </source>
</reference>
<keyword evidence="3" id="KW-1185">Reference proteome</keyword>
<dbReference type="AlphaFoldDB" id="A0A6A5VWA9"/>